<organism evidence="5 6">
    <name type="scientific">Mytilus edulis</name>
    <name type="common">Blue mussel</name>
    <dbReference type="NCBI Taxonomy" id="6550"/>
    <lineage>
        <taxon>Eukaryota</taxon>
        <taxon>Metazoa</taxon>
        <taxon>Spiralia</taxon>
        <taxon>Lophotrochozoa</taxon>
        <taxon>Mollusca</taxon>
        <taxon>Bivalvia</taxon>
        <taxon>Autobranchia</taxon>
        <taxon>Pteriomorphia</taxon>
        <taxon>Mytilida</taxon>
        <taxon>Mytiloidea</taxon>
        <taxon>Mytilidae</taxon>
        <taxon>Mytilinae</taxon>
        <taxon>Mytilus</taxon>
    </lineage>
</organism>
<comment type="caution">
    <text evidence="5">The sequence shown here is derived from an EMBL/GenBank/DDBJ whole genome shotgun (WGS) entry which is preliminary data.</text>
</comment>
<keyword evidence="1" id="KW-0677">Repeat</keyword>
<dbReference type="EMBL" id="CAJPWZ010000895">
    <property type="protein sequence ID" value="CAG2202695.1"/>
    <property type="molecule type" value="Genomic_DNA"/>
</dbReference>
<gene>
    <name evidence="5" type="ORF">MEDL_17237</name>
</gene>
<dbReference type="Gene3D" id="2.60.120.290">
    <property type="entry name" value="Spermadhesin, CUB domain"/>
    <property type="match status" value="1"/>
</dbReference>
<feature type="domain" description="CUB" evidence="4">
    <location>
        <begin position="71"/>
        <end position="181"/>
    </location>
</feature>
<sequence>MKNCNGINFQKDFLKCELLSDLNVTSQFVSAPGYSYSDISDWKMKEDSCWPNNPCSEITRCIPSKSNDHVCLKYIVYETFLKNISSPGFPNKYEHKMNETWKIEAGIGNKVALRFTHFDLESCCDYVKVYECDVDSNRLLGSFTGEELPPEVRSIGNCIAIIMTTDGSVYKAGFSANIYKITS</sequence>
<accession>A0A8S3R7C9</accession>
<dbReference type="OrthoDB" id="5975444at2759"/>
<dbReference type="SMART" id="SM00042">
    <property type="entry name" value="CUB"/>
    <property type="match status" value="1"/>
</dbReference>
<dbReference type="Proteomes" id="UP000683360">
    <property type="component" value="Unassembled WGS sequence"/>
</dbReference>
<dbReference type="Pfam" id="PF00431">
    <property type="entry name" value="CUB"/>
    <property type="match status" value="1"/>
</dbReference>
<dbReference type="PANTHER" id="PTHR24251:SF37">
    <property type="entry name" value="CUB DOMAIN-CONTAINING PROTEIN"/>
    <property type="match status" value="1"/>
</dbReference>
<evidence type="ECO:0000256" key="1">
    <source>
        <dbReference type="ARBA" id="ARBA00022737"/>
    </source>
</evidence>
<dbReference type="InterPro" id="IPR000859">
    <property type="entry name" value="CUB_dom"/>
</dbReference>
<dbReference type="CDD" id="cd00041">
    <property type="entry name" value="CUB"/>
    <property type="match status" value="1"/>
</dbReference>
<dbReference type="PANTHER" id="PTHR24251">
    <property type="entry name" value="OVOCHYMASE-RELATED"/>
    <property type="match status" value="1"/>
</dbReference>
<evidence type="ECO:0000256" key="3">
    <source>
        <dbReference type="PROSITE-ProRule" id="PRU00059"/>
    </source>
</evidence>
<dbReference type="InterPro" id="IPR035914">
    <property type="entry name" value="Sperma_CUB_dom_sf"/>
</dbReference>
<comment type="caution">
    <text evidence="3">Lacks conserved residue(s) required for the propagation of feature annotation.</text>
</comment>
<dbReference type="FunFam" id="2.60.120.290:FF:000005">
    <property type="entry name" value="Procollagen C-endopeptidase enhancer 1"/>
    <property type="match status" value="1"/>
</dbReference>
<reference evidence="5" key="1">
    <citation type="submission" date="2021-03" db="EMBL/GenBank/DDBJ databases">
        <authorList>
            <person name="Bekaert M."/>
        </authorList>
    </citation>
    <scope>NUCLEOTIDE SEQUENCE</scope>
</reference>
<keyword evidence="6" id="KW-1185">Reference proteome</keyword>
<evidence type="ECO:0000313" key="6">
    <source>
        <dbReference type="Proteomes" id="UP000683360"/>
    </source>
</evidence>
<evidence type="ECO:0000313" key="5">
    <source>
        <dbReference type="EMBL" id="CAG2202695.1"/>
    </source>
</evidence>
<dbReference type="PROSITE" id="PS01180">
    <property type="entry name" value="CUB"/>
    <property type="match status" value="1"/>
</dbReference>
<dbReference type="AlphaFoldDB" id="A0A8S3R7C9"/>
<proteinExistence type="predicted"/>
<dbReference type="SUPFAM" id="SSF49854">
    <property type="entry name" value="Spermadhesin, CUB domain"/>
    <property type="match status" value="1"/>
</dbReference>
<name>A0A8S3R7C9_MYTED</name>
<protein>
    <recommendedName>
        <fullName evidence="4">CUB domain-containing protein</fullName>
    </recommendedName>
</protein>
<evidence type="ECO:0000259" key="4">
    <source>
        <dbReference type="PROSITE" id="PS01180"/>
    </source>
</evidence>
<evidence type="ECO:0000256" key="2">
    <source>
        <dbReference type="ARBA" id="ARBA00023157"/>
    </source>
</evidence>
<keyword evidence="2" id="KW-1015">Disulfide bond</keyword>